<evidence type="ECO:0000313" key="2">
    <source>
        <dbReference type="Proteomes" id="UP001272137"/>
    </source>
</evidence>
<protein>
    <submittedName>
        <fullName evidence="1">Uncharacterized protein</fullName>
    </submittedName>
</protein>
<comment type="caution">
    <text evidence="1">The sequence shown here is derived from an EMBL/GenBank/DDBJ whole genome shotgun (WGS) entry which is preliminary data.</text>
</comment>
<accession>A0AAW9CP47</accession>
<proteinExistence type="predicted"/>
<name>A0AAW9CP47_BURTH</name>
<gene>
    <name evidence="1" type="ORF">C7S16_6439</name>
</gene>
<reference evidence="1" key="1">
    <citation type="submission" date="2018-08" db="EMBL/GenBank/DDBJ databases">
        <title>Identification of Burkholderia cepacia strains that express a Burkholderia pseudomallei-like capsular polysaccharide.</title>
        <authorList>
            <person name="Burtnick M.N."/>
            <person name="Vongsouvath M."/>
            <person name="Newton P."/>
            <person name="Wuthiekanun V."/>
            <person name="Limmathurotsakul D."/>
            <person name="Brett P.J."/>
            <person name="Chantratita N."/>
            <person name="Dance D.A."/>
        </authorList>
    </citation>
    <scope>NUCLEOTIDE SEQUENCE</scope>
    <source>
        <strain evidence="1">SBXCC001</strain>
    </source>
</reference>
<dbReference type="EMBL" id="QXCT01000001">
    <property type="protein sequence ID" value="MDW9251937.1"/>
    <property type="molecule type" value="Genomic_DNA"/>
</dbReference>
<dbReference type="Proteomes" id="UP001272137">
    <property type="component" value="Unassembled WGS sequence"/>
</dbReference>
<organism evidence="1 2">
    <name type="scientific">Burkholderia thailandensis</name>
    <dbReference type="NCBI Taxonomy" id="57975"/>
    <lineage>
        <taxon>Bacteria</taxon>
        <taxon>Pseudomonadati</taxon>
        <taxon>Pseudomonadota</taxon>
        <taxon>Betaproteobacteria</taxon>
        <taxon>Burkholderiales</taxon>
        <taxon>Burkholderiaceae</taxon>
        <taxon>Burkholderia</taxon>
        <taxon>pseudomallei group</taxon>
    </lineage>
</organism>
<dbReference type="AlphaFoldDB" id="A0AAW9CP47"/>
<evidence type="ECO:0000313" key="1">
    <source>
        <dbReference type="EMBL" id="MDW9251937.1"/>
    </source>
</evidence>
<sequence length="47" mass="5166">MRRGGAAEFTFFAMEDGRCVDMSRHVCGVASMCYGKGRETGAPQYMP</sequence>